<name>A0A8H5LZX9_9AGAR</name>
<protein>
    <submittedName>
        <fullName evidence="1">Uncharacterized protein</fullName>
    </submittedName>
</protein>
<dbReference type="EMBL" id="JAACJP010000033">
    <property type="protein sequence ID" value="KAF5375561.1"/>
    <property type="molecule type" value="Genomic_DNA"/>
</dbReference>
<keyword evidence="2" id="KW-1185">Reference proteome</keyword>
<evidence type="ECO:0000313" key="2">
    <source>
        <dbReference type="Proteomes" id="UP000565441"/>
    </source>
</evidence>
<organism evidence="1 2">
    <name type="scientific">Tricholomella constricta</name>
    <dbReference type="NCBI Taxonomy" id="117010"/>
    <lineage>
        <taxon>Eukaryota</taxon>
        <taxon>Fungi</taxon>
        <taxon>Dikarya</taxon>
        <taxon>Basidiomycota</taxon>
        <taxon>Agaricomycotina</taxon>
        <taxon>Agaricomycetes</taxon>
        <taxon>Agaricomycetidae</taxon>
        <taxon>Agaricales</taxon>
        <taxon>Tricholomatineae</taxon>
        <taxon>Lyophyllaceae</taxon>
        <taxon>Tricholomella</taxon>
    </lineage>
</organism>
<gene>
    <name evidence="1" type="ORF">D9615_009154</name>
</gene>
<proteinExistence type="predicted"/>
<dbReference type="OrthoDB" id="3028599at2759"/>
<evidence type="ECO:0000313" key="1">
    <source>
        <dbReference type="EMBL" id="KAF5375561.1"/>
    </source>
</evidence>
<dbReference type="Proteomes" id="UP000565441">
    <property type="component" value="Unassembled WGS sequence"/>
</dbReference>
<accession>A0A8H5LZX9</accession>
<comment type="caution">
    <text evidence="1">The sequence shown here is derived from an EMBL/GenBank/DDBJ whole genome shotgun (WGS) entry which is preliminary data.</text>
</comment>
<sequence>MSFTLTPSKSKSRPMRRPEAFNLVPLSLIPTPTPTPQQETSVPHLLNIQFHIVSVHGLSTASASKLARSMIRRVVHATCTGAHHLHCQTDAVQEGEAWNENTEQMGPVVGTDKIKFRVEQHWALTRRATTIATSMAYTVESLRVMQQKQGDKKSISIPLSSNHDESVEATLLLRVQEPTTDFVSKRWQEEAEKLEQRRAAVEGKQPASR</sequence>
<reference evidence="1 2" key="1">
    <citation type="journal article" date="2020" name="ISME J.">
        <title>Uncovering the hidden diversity of litter-decomposition mechanisms in mushroom-forming fungi.</title>
        <authorList>
            <person name="Floudas D."/>
            <person name="Bentzer J."/>
            <person name="Ahren D."/>
            <person name="Johansson T."/>
            <person name="Persson P."/>
            <person name="Tunlid A."/>
        </authorList>
    </citation>
    <scope>NUCLEOTIDE SEQUENCE [LARGE SCALE GENOMIC DNA]</scope>
    <source>
        <strain evidence="1 2">CBS 661.87</strain>
    </source>
</reference>
<dbReference type="AlphaFoldDB" id="A0A8H5LZX9"/>